<evidence type="ECO:0000256" key="1">
    <source>
        <dbReference type="SAM" id="Phobius"/>
    </source>
</evidence>
<gene>
    <name evidence="2" type="ORF">HA052_04095</name>
</gene>
<keyword evidence="1" id="KW-0472">Membrane</keyword>
<comment type="caution">
    <text evidence="2">The sequence shown here is derived from an EMBL/GenBank/DDBJ whole genome shotgun (WGS) entry which is preliminary data.</text>
</comment>
<keyword evidence="1" id="KW-1133">Transmembrane helix</keyword>
<evidence type="ECO:0000313" key="3">
    <source>
        <dbReference type="Proteomes" id="UP001515641"/>
    </source>
</evidence>
<evidence type="ECO:0000313" key="2">
    <source>
        <dbReference type="EMBL" id="NHR04371.1"/>
    </source>
</evidence>
<dbReference type="Proteomes" id="UP001515641">
    <property type="component" value="Unassembled WGS sequence"/>
</dbReference>
<sequence>MIHLEDPAVQAALIGGVCSLIATVIAAICAALIGQKLARIQRLKEQLLLAMNDVEFLLHCEEVHCSNVDGKLDVTKKLEIRKKAREQGHTWSGLFTPGRAAERRLYLK</sequence>
<dbReference type="EMBL" id="JAAOMA010000004">
    <property type="protein sequence ID" value="NHR04371.1"/>
    <property type="molecule type" value="Genomic_DNA"/>
</dbReference>
<keyword evidence="3" id="KW-1185">Reference proteome</keyword>
<keyword evidence="1" id="KW-0812">Transmembrane</keyword>
<accession>A0ABX0L499</accession>
<protein>
    <submittedName>
        <fullName evidence="2">Uncharacterized protein</fullName>
    </submittedName>
</protein>
<name>A0ABX0L499_9NEIS</name>
<reference evidence="2 3" key="1">
    <citation type="submission" date="2020-03" db="EMBL/GenBank/DDBJ databases">
        <title>Draft genome sequence of environmentally isolated cultures.</title>
        <authorList>
            <person name="Wilson H.S."/>
            <person name="De Leon M.E."/>
        </authorList>
    </citation>
    <scope>NUCLEOTIDE SEQUENCE [LARGE SCALE GENOMIC DNA]</scope>
    <source>
        <strain evidence="2 3">HSC-31F16</strain>
    </source>
</reference>
<dbReference type="RefSeq" id="WP_166450890.1">
    <property type="nucleotide sequence ID" value="NZ_JAAOMA010000004.1"/>
</dbReference>
<organism evidence="2 3">
    <name type="scientific">Chromobacterium fluminis</name>
    <dbReference type="NCBI Taxonomy" id="3044269"/>
    <lineage>
        <taxon>Bacteria</taxon>
        <taxon>Pseudomonadati</taxon>
        <taxon>Pseudomonadota</taxon>
        <taxon>Betaproteobacteria</taxon>
        <taxon>Neisseriales</taxon>
        <taxon>Chromobacteriaceae</taxon>
        <taxon>Chromobacterium</taxon>
    </lineage>
</organism>
<feature type="transmembrane region" description="Helical" evidence="1">
    <location>
        <begin position="12"/>
        <end position="34"/>
    </location>
</feature>
<proteinExistence type="predicted"/>